<dbReference type="Gene3D" id="3.40.50.12780">
    <property type="entry name" value="N-terminal domain of ligase-like"/>
    <property type="match status" value="1"/>
</dbReference>
<feature type="domain" description="AMP-dependent synthetase/ligase" evidence="3">
    <location>
        <begin position="9"/>
        <end position="380"/>
    </location>
</feature>
<reference evidence="6" key="1">
    <citation type="submission" date="2015-05" db="EMBL/GenBank/DDBJ databases">
        <authorList>
            <person name="Urmite Genomes"/>
        </authorList>
    </citation>
    <scope>NUCLEOTIDE SEQUENCE [LARGE SCALE GENOMIC DNA]</scope>
    <source>
        <strain evidence="6">LF1</strain>
    </source>
</reference>
<dbReference type="Pfam" id="PF13193">
    <property type="entry name" value="AMP-binding_C"/>
    <property type="match status" value="1"/>
</dbReference>
<dbReference type="PRINTS" id="PR00154">
    <property type="entry name" value="AMPBINDING"/>
</dbReference>
<dbReference type="GO" id="GO:0016877">
    <property type="term" value="F:ligase activity, forming carbon-sulfur bonds"/>
    <property type="evidence" value="ECO:0007669"/>
    <property type="project" value="UniProtKB-ARBA"/>
</dbReference>
<dbReference type="EMBL" id="CVRB01000003">
    <property type="protein sequence ID" value="CRK83528.1"/>
    <property type="molecule type" value="Genomic_DNA"/>
</dbReference>
<dbReference type="CDD" id="cd05936">
    <property type="entry name" value="FC-FACS_FadD_like"/>
    <property type="match status" value="1"/>
</dbReference>
<dbReference type="OrthoDB" id="9803968at2"/>
<accession>A0A0U1P099</accession>
<dbReference type="Pfam" id="PF00501">
    <property type="entry name" value="AMP-binding"/>
    <property type="match status" value="1"/>
</dbReference>
<protein>
    <submittedName>
        <fullName evidence="5">AMP-dependent synthetase and ligase</fullName>
    </submittedName>
</protein>
<dbReference type="RefSeq" id="WP_090636145.1">
    <property type="nucleotide sequence ID" value="NZ_CVRB01000003.1"/>
</dbReference>
<sequence length="520" mass="57686">MNLSSQLHEIATRSADKIAYYFMDQASTYAELDAAITKFASGLEKLGVKQGDHIALLLGNSPHFVISLYGALRLGVTVIPVNPIYTADEIGYILKNGDVKMVIALDLAIPLAEKMHQLLPMVEHYVYCETNPNGTDLSDLESLSVYPKLKSFTSVVGSGDIHFQGQELHEDDVAIILYTSGTTGKPKGAMLTHKNLYSNAKDIGDYLKMNEQDRVITALPMFHVFCLTVALNAPLLSGATMLIVPSFSPKEIFRLGREYQPTVFAGVPTMYNFLYQYPDGNPDDLKSLRLCISGGASLPVALLKNFEEKFKVMISEGYGLSEASPVTCFNPLDRPRKPGSIGTNILTVENKVVDELGEEVRVGEVGELIVRGPNVMKGYYKMPEETQAALRNGWLFTGDLARMDEEGYFYIVDRKKDMIIVGGYNVFPREVEEVIYNHPDVVEVAVLGIPDPNQGEAVVSYVVRKNPNLTEEQLLSYCKDHLAKYKIPSIIEFIDELPKNTTGKILRRALKVQLVEKVGK</sequence>
<dbReference type="SUPFAM" id="SSF56801">
    <property type="entry name" value="Acetyl-CoA synthetase-like"/>
    <property type="match status" value="1"/>
</dbReference>
<evidence type="ECO:0000313" key="6">
    <source>
        <dbReference type="Proteomes" id="UP000199087"/>
    </source>
</evidence>
<evidence type="ECO:0000256" key="2">
    <source>
        <dbReference type="ARBA" id="ARBA00022598"/>
    </source>
</evidence>
<evidence type="ECO:0000313" key="5">
    <source>
        <dbReference type="EMBL" id="CRK83528.1"/>
    </source>
</evidence>
<dbReference type="AlphaFoldDB" id="A0A0U1P099"/>
<dbReference type="Proteomes" id="UP000199087">
    <property type="component" value="Unassembled WGS sequence"/>
</dbReference>
<comment type="similarity">
    <text evidence="1">Belongs to the ATP-dependent AMP-binding enzyme family.</text>
</comment>
<dbReference type="STRING" id="1499688.BN000_03499"/>
<evidence type="ECO:0000256" key="1">
    <source>
        <dbReference type="ARBA" id="ARBA00006432"/>
    </source>
</evidence>
<dbReference type="InterPro" id="IPR025110">
    <property type="entry name" value="AMP-bd_C"/>
</dbReference>
<name>A0A0U1P099_9BACI</name>
<dbReference type="InterPro" id="IPR050237">
    <property type="entry name" value="ATP-dep_AMP-bd_enzyme"/>
</dbReference>
<dbReference type="InterPro" id="IPR020459">
    <property type="entry name" value="AMP-binding"/>
</dbReference>
<dbReference type="NCBIfam" id="NF004837">
    <property type="entry name" value="PRK06187.1"/>
    <property type="match status" value="1"/>
</dbReference>
<keyword evidence="6" id="KW-1185">Reference proteome</keyword>
<proteinExistence type="inferred from homology"/>
<dbReference type="InterPro" id="IPR042099">
    <property type="entry name" value="ANL_N_sf"/>
</dbReference>
<evidence type="ECO:0000259" key="4">
    <source>
        <dbReference type="Pfam" id="PF13193"/>
    </source>
</evidence>
<keyword evidence="2 5" id="KW-0436">Ligase</keyword>
<dbReference type="Gene3D" id="3.30.300.30">
    <property type="match status" value="1"/>
</dbReference>
<dbReference type="InterPro" id="IPR020845">
    <property type="entry name" value="AMP-binding_CS"/>
</dbReference>
<feature type="domain" description="AMP-binding enzyme C-terminal" evidence="4">
    <location>
        <begin position="430"/>
        <end position="504"/>
    </location>
</feature>
<dbReference type="InterPro" id="IPR045851">
    <property type="entry name" value="AMP-bd_C_sf"/>
</dbReference>
<dbReference type="PANTHER" id="PTHR43767">
    <property type="entry name" value="LONG-CHAIN-FATTY-ACID--COA LIGASE"/>
    <property type="match status" value="1"/>
</dbReference>
<dbReference type="InterPro" id="IPR000873">
    <property type="entry name" value="AMP-dep_synth/lig_dom"/>
</dbReference>
<organism evidence="5 6">
    <name type="scientific">Neobacillus massiliamazoniensis</name>
    <dbReference type="NCBI Taxonomy" id="1499688"/>
    <lineage>
        <taxon>Bacteria</taxon>
        <taxon>Bacillati</taxon>
        <taxon>Bacillota</taxon>
        <taxon>Bacilli</taxon>
        <taxon>Bacillales</taxon>
        <taxon>Bacillaceae</taxon>
        <taxon>Neobacillus</taxon>
    </lineage>
</organism>
<dbReference type="PROSITE" id="PS00455">
    <property type="entry name" value="AMP_BINDING"/>
    <property type="match status" value="1"/>
</dbReference>
<dbReference type="PANTHER" id="PTHR43767:SF3">
    <property type="entry name" value="LONG-CHAIN-FATTY-ACID--COA LIGASE"/>
    <property type="match status" value="1"/>
</dbReference>
<evidence type="ECO:0000259" key="3">
    <source>
        <dbReference type="Pfam" id="PF00501"/>
    </source>
</evidence>
<dbReference type="FunFam" id="3.30.300.30:FF:000008">
    <property type="entry name" value="2,3-dihydroxybenzoate-AMP ligase"/>
    <property type="match status" value="1"/>
</dbReference>
<gene>
    <name evidence="5" type="ORF">BN000_03499</name>
</gene>